<dbReference type="HOGENOM" id="CLU_2127862_0_0_2"/>
<evidence type="ECO:0000313" key="2">
    <source>
        <dbReference type="EMBL" id="ABE51281.1"/>
    </source>
</evidence>
<protein>
    <submittedName>
        <fullName evidence="2">Uncharacterized protein</fullName>
    </submittedName>
</protein>
<dbReference type="KEGG" id="mbu:Mbur_0277"/>
<feature type="transmembrane region" description="Helical" evidence="1">
    <location>
        <begin position="45"/>
        <end position="68"/>
    </location>
</feature>
<sequence length="124" mass="14245">MIRMIYEYNFLLALLVTLIVETTILFATVRYCFKTDRSSIPDYLLIFAGTFSSFSTLPYLWFVLPMFIRSYSHLIAIGEVSVVLVEAVIYCFVLKVSMNKALFLSFICNLVSFLIGLALRPIFL</sequence>
<gene>
    <name evidence="2" type="ordered locus">Mbur_0277</name>
</gene>
<dbReference type="Proteomes" id="UP000001979">
    <property type="component" value="Chromosome"/>
</dbReference>
<reference evidence="3" key="1">
    <citation type="journal article" date="2009" name="ISME J.">
        <title>The genome sequence of the psychrophilic archaeon, Methanococcoides burtonii: the role of genome evolution in cold adaptation.</title>
        <authorList>
            <person name="Allen M.A."/>
            <person name="Lauro F.M."/>
            <person name="Williams T.J."/>
            <person name="Burg D."/>
            <person name="Siddiqui K.S."/>
            <person name="De Francisci D."/>
            <person name="Chong K.W."/>
            <person name="Pilak O."/>
            <person name="Chew H.H."/>
            <person name="De Maere M.Z."/>
            <person name="Ting L."/>
            <person name="Katrib M."/>
            <person name="Ng C."/>
            <person name="Sowers K.R."/>
            <person name="Galperin M.Y."/>
            <person name="Anderson I.J."/>
            <person name="Ivanova N."/>
            <person name="Dalin E."/>
            <person name="Martinez M."/>
            <person name="Lapidus A."/>
            <person name="Hauser L."/>
            <person name="Land M."/>
            <person name="Thomas T."/>
            <person name="Cavicchioli R."/>
        </authorList>
    </citation>
    <scope>NUCLEOTIDE SEQUENCE [LARGE SCALE GENOMIC DNA]</scope>
    <source>
        <strain evidence="3">DSM 6242 / NBRC 107633 / OCM 468 / ACE-M</strain>
    </source>
</reference>
<feature type="transmembrane region" description="Helical" evidence="1">
    <location>
        <begin position="12"/>
        <end position="33"/>
    </location>
</feature>
<keyword evidence="1" id="KW-0472">Membrane</keyword>
<dbReference type="EMBL" id="CP000300">
    <property type="protein sequence ID" value="ABE51281.1"/>
    <property type="molecule type" value="Genomic_DNA"/>
</dbReference>
<feature type="transmembrane region" description="Helical" evidence="1">
    <location>
        <begin position="74"/>
        <end position="94"/>
    </location>
</feature>
<evidence type="ECO:0000313" key="3">
    <source>
        <dbReference type="Proteomes" id="UP000001979"/>
    </source>
</evidence>
<keyword evidence="1" id="KW-1133">Transmembrane helix</keyword>
<dbReference type="AlphaFoldDB" id="Q12Z45"/>
<proteinExistence type="predicted"/>
<name>Q12Z45_METBU</name>
<evidence type="ECO:0000256" key="1">
    <source>
        <dbReference type="SAM" id="Phobius"/>
    </source>
</evidence>
<keyword evidence="3" id="KW-1185">Reference proteome</keyword>
<organism evidence="2 3">
    <name type="scientific">Methanococcoides burtonii (strain DSM 6242 / NBRC 107633 / OCM 468 / ACE-M)</name>
    <dbReference type="NCBI Taxonomy" id="259564"/>
    <lineage>
        <taxon>Archaea</taxon>
        <taxon>Methanobacteriati</taxon>
        <taxon>Methanobacteriota</taxon>
        <taxon>Stenosarchaea group</taxon>
        <taxon>Methanomicrobia</taxon>
        <taxon>Methanosarcinales</taxon>
        <taxon>Methanosarcinaceae</taxon>
        <taxon>Methanococcoides</taxon>
    </lineage>
</organism>
<feature type="transmembrane region" description="Helical" evidence="1">
    <location>
        <begin position="101"/>
        <end position="123"/>
    </location>
</feature>
<dbReference type="STRING" id="259564.Mbur_0277"/>
<accession>Q12Z45</accession>
<keyword evidence="1" id="KW-0812">Transmembrane</keyword>